<proteinExistence type="predicted"/>
<feature type="domain" description="Retrovirus-related Pol polyprotein from transposon TNT 1-94-like beta-barrel" evidence="1">
    <location>
        <begin position="97"/>
        <end position="177"/>
    </location>
</feature>
<sequence length="236" mass="26096">MLLSQEYRTEQSNAIGTVDLSNASANLAYTNGCGGGHTGTQDRDRAGYGHRGTNTLGSRPICQIKVILLCLVGIEWMNPTSFQVHLMATDIVVDPNWYADSGATNHIATGIENLNLATEYGVQEHLIVGNDKSFPITYIGISSLVSQNPSIPLKLFNVLRVPDICKNLISISKLTADNHQINQMLIFGINPKDILPIKCSPRFLSCNAAFRPDDVPLDEIMRRKGSEWRVLRTCYY</sequence>
<dbReference type="Proteomes" id="UP000237000">
    <property type="component" value="Unassembled WGS sequence"/>
</dbReference>
<dbReference type="AlphaFoldDB" id="A0A2P5G0Q4"/>
<comment type="caution">
    <text evidence="2">The sequence shown here is derived from an EMBL/GenBank/DDBJ whole genome shotgun (WGS) entry which is preliminary data.</text>
</comment>
<dbReference type="OrthoDB" id="1937754at2759"/>
<accession>A0A2P5G0Q4</accession>
<dbReference type="InParanoid" id="A0A2P5G0Q4"/>
<reference evidence="3" key="1">
    <citation type="submission" date="2016-06" db="EMBL/GenBank/DDBJ databases">
        <title>Parallel loss of symbiosis genes in relatives of nitrogen-fixing non-legume Parasponia.</title>
        <authorList>
            <person name="Van Velzen R."/>
            <person name="Holmer R."/>
            <person name="Bu F."/>
            <person name="Rutten L."/>
            <person name="Van Zeijl A."/>
            <person name="Liu W."/>
            <person name="Santuari L."/>
            <person name="Cao Q."/>
            <person name="Sharma T."/>
            <person name="Shen D."/>
            <person name="Roswanjaya Y."/>
            <person name="Wardhani T."/>
            <person name="Kalhor M.S."/>
            <person name="Jansen J."/>
            <person name="Van den Hoogen J."/>
            <person name="Gungor B."/>
            <person name="Hartog M."/>
            <person name="Hontelez J."/>
            <person name="Verver J."/>
            <person name="Yang W.-C."/>
            <person name="Schijlen E."/>
            <person name="Repin R."/>
            <person name="Schilthuizen M."/>
            <person name="Schranz E."/>
            <person name="Heidstra R."/>
            <person name="Miyata K."/>
            <person name="Fedorova E."/>
            <person name="Kohlen W."/>
            <person name="Bisseling T."/>
            <person name="Smit S."/>
            <person name="Geurts R."/>
        </authorList>
    </citation>
    <scope>NUCLEOTIDE SEQUENCE [LARGE SCALE GENOMIC DNA]</scope>
    <source>
        <strain evidence="3">cv. RG33-2</strain>
    </source>
</reference>
<organism evidence="2 3">
    <name type="scientific">Trema orientale</name>
    <name type="common">Charcoal tree</name>
    <name type="synonym">Celtis orientalis</name>
    <dbReference type="NCBI Taxonomy" id="63057"/>
    <lineage>
        <taxon>Eukaryota</taxon>
        <taxon>Viridiplantae</taxon>
        <taxon>Streptophyta</taxon>
        <taxon>Embryophyta</taxon>
        <taxon>Tracheophyta</taxon>
        <taxon>Spermatophyta</taxon>
        <taxon>Magnoliopsida</taxon>
        <taxon>eudicotyledons</taxon>
        <taxon>Gunneridae</taxon>
        <taxon>Pentapetalae</taxon>
        <taxon>rosids</taxon>
        <taxon>fabids</taxon>
        <taxon>Rosales</taxon>
        <taxon>Cannabaceae</taxon>
        <taxon>Trema</taxon>
    </lineage>
</organism>
<protein>
    <recommendedName>
        <fullName evidence="1">Retrovirus-related Pol polyprotein from transposon TNT 1-94-like beta-barrel domain-containing protein</fullName>
    </recommendedName>
</protein>
<evidence type="ECO:0000313" key="2">
    <source>
        <dbReference type="EMBL" id="POO03615.1"/>
    </source>
</evidence>
<name>A0A2P5G0Q4_TREOI</name>
<evidence type="ECO:0000313" key="3">
    <source>
        <dbReference type="Proteomes" id="UP000237000"/>
    </source>
</evidence>
<evidence type="ECO:0000259" key="1">
    <source>
        <dbReference type="Pfam" id="PF22936"/>
    </source>
</evidence>
<keyword evidence="3" id="KW-1185">Reference proteome</keyword>
<dbReference type="EMBL" id="JXTC01000002">
    <property type="protein sequence ID" value="POO03615.1"/>
    <property type="molecule type" value="Genomic_DNA"/>
</dbReference>
<gene>
    <name evidence="2" type="ORF">TorRG33x02_008200</name>
</gene>
<dbReference type="Pfam" id="PF22936">
    <property type="entry name" value="Pol_BBD"/>
    <property type="match status" value="1"/>
</dbReference>
<dbReference type="InterPro" id="IPR054722">
    <property type="entry name" value="PolX-like_BBD"/>
</dbReference>